<comment type="caution">
    <text evidence="8">The sequence shown here is derived from an EMBL/GenBank/DDBJ whole genome shotgun (WGS) entry which is preliminary data.</text>
</comment>
<evidence type="ECO:0000313" key="8">
    <source>
        <dbReference type="EMBL" id="NJR79028.1"/>
    </source>
</evidence>
<dbReference type="PANTHER" id="PTHR45962:SF1">
    <property type="entry name" value="N-FATTY-ACYL-AMINO ACID SYNTHASE_HYDROLASE PM20D1"/>
    <property type="match status" value="1"/>
</dbReference>
<comment type="similarity">
    <text evidence="1">Belongs to the peptidase M20A family.</text>
</comment>
<dbReference type="Gene3D" id="3.30.70.360">
    <property type="match status" value="1"/>
</dbReference>
<evidence type="ECO:0000256" key="4">
    <source>
        <dbReference type="ARBA" id="ARBA00022801"/>
    </source>
</evidence>
<dbReference type="InterPro" id="IPR036264">
    <property type="entry name" value="Bact_exopeptidase_dim_dom"/>
</dbReference>
<evidence type="ECO:0000256" key="3">
    <source>
        <dbReference type="ARBA" id="ARBA00022723"/>
    </source>
</evidence>
<evidence type="ECO:0000313" key="9">
    <source>
        <dbReference type="Proteomes" id="UP000732399"/>
    </source>
</evidence>
<dbReference type="InterPro" id="IPR001261">
    <property type="entry name" value="ArgE/DapE_CS"/>
</dbReference>
<evidence type="ECO:0000259" key="7">
    <source>
        <dbReference type="Pfam" id="PF07687"/>
    </source>
</evidence>
<reference evidence="8 9" key="1">
    <citation type="submission" date="2020-03" db="EMBL/GenBank/DDBJ databases">
        <authorList>
            <person name="Wang L."/>
            <person name="He N."/>
            <person name="Li Y."/>
            <person name="Fang Y."/>
            <person name="Zhang F."/>
        </authorList>
    </citation>
    <scope>NUCLEOTIDE SEQUENCE [LARGE SCALE GENOMIC DNA]</scope>
    <source>
        <strain evidence="8 9">36D10-4-7</strain>
    </source>
</reference>
<name>A0ABX1CPZ3_9SPHN</name>
<dbReference type="NCBIfam" id="NF006596">
    <property type="entry name" value="PRK09133.1"/>
    <property type="match status" value="1"/>
</dbReference>
<evidence type="ECO:0000256" key="6">
    <source>
        <dbReference type="SAM" id="SignalP"/>
    </source>
</evidence>
<evidence type="ECO:0000256" key="2">
    <source>
        <dbReference type="ARBA" id="ARBA00022670"/>
    </source>
</evidence>
<keyword evidence="2" id="KW-0645">Protease</keyword>
<evidence type="ECO:0000256" key="1">
    <source>
        <dbReference type="ARBA" id="ARBA00006247"/>
    </source>
</evidence>
<organism evidence="8 9">
    <name type="scientific">Sphingomonas corticis</name>
    <dbReference type="NCBI Taxonomy" id="2722791"/>
    <lineage>
        <taxon>Bacteria</taxon>
        <taxon>Pseudomonadati</taxon>
        <taxon>Pseudomonadota</taxon>
        <taxon>Alphaproteobacteria</taxon>
        <taxon>Sphingomonadales</taxon>
        <taxon>Sphingomonadaceae</taxon>
        <taxon>Sphingomonas</taxon>
    </lineage>
</organism>
<dbReference type="SUPFAM" id="SSF55031">
    <property type="entry name" value="Bacterial exopeptidase dimerisation domain"/>
    <property type="match status" value="1"/>
</dbReference>
<feature type="domain" description="Peptidase M20 dimerisation" evidence="7">
    <location>
        <begin position="214"/>
        <end position="360"/>
    </location>
</feature>
<keyword evidence="6" id="KW-0732">Signal</keyword>
<dbReference type="SUPFAM" id="SSF53187">
    <property type="entry name" value="Zn-dependent exopeptidases"/>
    <property type="match status" value="1"/>
</dbReference>
<evidence type="ECO:0000256" key="5">
    <source>
        <dbReference type="ARBA" id="ARBA00022833"/>
    </source>
</evidence>
<dbReference type="InterPro" id="IPR002933">
    <property type="entry name" value="Peptidase_M20"/>
</dbReference>
<dbReference type="RefSeq" id="WP_168134551.1">
    <property type="nucleotide sequence ID" value="NZ_JAAVJH010000005.1"/>
</dbReference>
<proteinExistence type="inferred from homology"/>
<dbReference type="PROSITE" id="PS00758">
    <property type="entry name" value="ARGE_DAPE_CPG2_1"/>
    <property type="match status" value="1"/>
</dbReference>
<dbReference type="PANTHER" id="PTHR45962">
    <property type="entry name" value="N-FATTY-ACYL-AMINO ACID SYNTHASE/HYDROLASE PM20D1"/>
    <property type="match status" value="1"/>
</dbReference>
<dbReference type="Pfam" id="PF07687">
    <property type="entry name" value="M20_dimer"/>
    <property type="match status" value="1"/>
</dbReference>
<keyword evidence="5" id="KW-0862">Zinc</keyword>
<sequence length="464" mass="49729">MKRMIALAALLAAGTAQAQQRPDQTAFRALYKELVETNTALSNGSCTDAAAKMAVRLKAAGFRDEELTAFADPAHPKDGGLVAVLPGTDSKAKAILLLAHIDVVEAKREDWTRDPFTLIEEGGYFYGRGTYDDKAQAAIFTDMLARFRKDGTKLKRTVKLALTCGEETTYAFNGAEWLAKNRPELIAAEFALNEGGGGRLNAEGKPELVAIQAGEKAVQNFRIEATNPGGHSSRPRPDNAIYELADALEKVRAYRFPVRLNDATRAFLTNAARQRGGEAGAAMTRLLANPQDAAADALLSRDPDLFTMLRTTCVATLLDGGHANNALPQRAGANINCRVIPGESYDSTEQALAQAIGDPKIKLTRVPPDRPVAPPVTLTQAVVGPAQTLARKYFPGVPFTPTMLPGGTDAVHVAPAGIPVYGVPGLMIDPDGNGIHGLNERIRVDVLYKGRDYLTDLVKAYAAR</sequence>
<dbReference type="Gene3D" id="1.10.150.900">
    <property type="match status" value="1"/>
</dbReference>
<gene>
    <name evidence="8" type="ORF">HBH26_10550</name>
</gene>
<accession>A0ABX1CPZ3</accession>
<dbReference type="InterPro" id="IPR047177">
    <property type="entry name" value="Pept_M20A"/>
</dbReference>
<dbReference type="Gene3D" id="3.40.630.10">
    <property type="entry name" value="Zn peptidases"/>
    <property type="match status" value="1"/>
</dbReference>
<dbReference type="Pfam" id="PF01546">
    <property type="entry name" value="Peptidase_M20"/>
    <property type="match status" value="1"/>
</dbReference>
<dbReference type="EMBL" id="JAAVJH010000005">
    <property type="protein sequence ID" value="NJR79028.1"/>
    <property type="molecule type" value="Genomic_DNA"/>
</dbReference>
<dbReference type="InterPro" id="IPR011650">
    <property type="entry name" value="Peptidase_M20_dimer"/>
</dbReference>
<keyword evidence="3" id="KW-0479">Metal-binding</keyword>
<protein>
    <submittedName>
        <fullName evidence="8">M20/M25/M40 family metallo-hydrolase</fullName>
    </submittedName>
</protein>
<dbReference type="Proteomes" id="UP000732399">
    <property type="component" value="Unassembled WGS sequence"/>
</dbReference>
<feature type="chain" id="PRO_5047111395" evidence="6">
    <location>
        <begin position="19"/>
        <end position="464"/>
    </location>
</feature>
<keyword evidence="9" id="KW-1185">Reference proteome</keyword>
<feature type="signal peptide" evidence="6">
    <location>
        <begin position="1"/>
        <end position="18"/>
    </location>
</feature>
<keyword evidence="4" id="KW-0378">Hydrolase</keyword>